<reference evidence="9 10" key="1">
    <citation type="submission" date="2019-06" db="EMBL/GenBank/DDBJ databases">
        <title>Whole genome shotgun sequence of Vibrio inusitatus NBRC 102082.</title>
        <authorList>
            <person name="Hosoyama A."/>
            <person name="Uohara A."/>
            <person name="Ohji S."/>
            <person name="Ichikawa N."/>
        </authorList>
    </citation>
    <scope>NUCLEOTIDE SEQUENCE [LARGE SCALE GENOMIC DNA]</scope>
    <source>
        <strain evidence="9 10">NBRC 102082</strain>
    </source>
</reference>
<feature type="transmembrane region" description="Helical" evidence="8">
    <location>
        <begin position="339"/>
        <end position="357"/>
    </location>
</feature>
<protein>
    <submittedName>
        <fullName evidence="9">BCCT family transporter</fullName>
    </submittedName>
</protein>
<evidence type="ECO:0000256" key="1">
    <source>
        <dbReference type="ARBA" id="ARBA00004651"/>
    </source>
</evidence>
<evidence type="ECO:0000256" key="6">
    <source>
        <dbReference type="ARBA" id="ARBA00022989"/>
    </source>
</evidence>
<evidence type="ECO:0000256" key="4">
    <source>
        <dbReference type="ARBA" id="ARBA00022475"/>
    </source>
</evidence>
<feature type="transmembrane region" description="Helical" evidence="8">
    <location>
        <begin position="111"/>
        <end position="132"/>
    </location>
</feature>
<dbReference type="InterPro" id="IPR000060">
    <property type="entry name" value="BCCT_transptr"/>
</dbReference>
<feature type="transmembrane region" description="Helical" evidence="8">
    <location>
        <begin position="33"/>
        <end position="54"/>
    </location>
</feature>
<feature type="transmembrane region" description="Helical" evidence="8">
    <location>
        <begin position="420"/>
        <end position="440"/>
    </location>
</feature>
<dbReference type="RefSeq" id="WP_141346103.1">
    <property type="nucleotide sequence ID" value="NZ_BJLF01000011.1"/>
</dbReference>
<dbReference type="Proteomes" id="UP000318717">
    <property type="component" value="Unassembled WGS sequence"/>
</dbReference>
<gene>
    <name evidence="9" type="ORF">VIN01S_24240</name>
</gene>
<keyword evidence="3" id="KW-0813">Transport</keyword>
<proteinExistence type="inferred from homology"/>
<feature type="transmembrane region" description="Helical" evidence="8">
    <location>
        <begin position="74"/>
        <end position="91"/>
    </location>
</feature>
<evidence type="ECO:0000256" key="2">
    <source>
        <dbReference type="ARBA" id="ARBA00005658"/>
    </source>
</evidence>
<feature type="transmembrane region" description="Helical" evidence="8">
    <location>
        <begin position="252"/>
        <end position="271"/>
    </location>
</feature>
<dbReference type="EMBL" id="BJLF01000011">
    <property type="protein sequence ID" value="GEA51620.1"/>
    <property type="molecule type" value="Genomic_DNA"/>
</dbReference>
<feature type="transmembrane region" description="Helical" evidence="8">
    <location>
        <begin position="369"/>
        <end position="392"/>
    </location>
</feature>
<feature type="transmembrane region" description="Helical" evidence="8">
    <location>
        <begin position="467"/>
        <end position="485"/>
    </location>
</feature>
<dbReference type="PANTHER" id="PTHR30047:SF7">
    <property type="entry name" value="HIGH-AFFINITY CHOLINE TRANSPORT PROTEIN"/>
    <property type="match status" value="1"/>
</dbReference>
<dbReference type="GO" id="GO:0005886">
    <property type="term" value="C:plasma membrane"/>
    <property type="evidence" value="ECO:0007669"/>
    <property type="project" value="UniProtKB-SubCell"/>
</dbReference>
<dbReference type="OrthoDB" id="9775735at2"/>
<comment type="caution">
    <text evidence="9">The sequence shown here is derived from an EMBL/GenBank/DDBJ whole genome shotgun (WGS) entry which is preliminary data.</text>
</comment>
<comment type="similarity">
    <text evidence="2">Belongs to the BCCT transporter (TC 2.A.15) family.</text>
</comment>
<dbReference type="GO" id="GO:0022857">
    <property type="term" value="F:transmembrane transporter activity"/>
    <property type="evidence" value="ECO:0007669"/>
    <property type="project" value="InterPro"/>
</dbReference>
<accession>A0A4Y3HY29</accession>
<keyword evidence="7 8" id="KW-0472">Membrane</keyword>
<dbReference type="PANTHER" id="PTHR30047">
    <property type="entry name" value="HIGH-AFFINITY CHOLINE TRANSPORT PROTEIN-RELATED"/>
    <property type="match status" value="1"/>
</dbReference>
<dbReference type="PROSITE" id="PS01303">
    <property type="entry name" value="BCCT"/>
    <property type="match status" value="1"/>
</dbReference>
<sequence>MDDENKKYSIETTDYEVGQDNIQKWGFDIHNPVFGTSAVLIIVTLLSLLLVGPTTALNSLNSLKNGIIEQFDSFFMWATNFFLLFAFLLILSPLGKIRIGGKNAQSEHSTLSWIAMLFAAGMGIGLLFWGVAEPVAYFTDWYGTPLNVEAYSEEAKAMALGATIFHWGLHGWSIYAIVALSLAFFAYNKGLPLSIRSTFYPIFGDRAWGWLGHTIDILAVLATLFGLATSLGLGAQQATSGFNHVFGLDGGIGTQLIIITLVTFIASLSVMRGIDGGVKVLSNINMIAAFILLVFVTIVGWNSVLPSLWATISGYAANVIELSNPHGRDDSSWMHGWTVFYWAWWISWSPFVGMFIARISKGRTVREFLIAVIVIPTAVTLVWMSVFGGIAIDQVANKIGLLGANGLTDISLTLFHVYDAMPFSSVLSILSVVLILVFFVTSADSGSLVIDSITAGGKVDAPVPQRVFWTCMGGAIAAVMLWVGGKDALQALQSGVVTTALPFALVLLMMCVSLIKGLRTEIHEYKAPVPSDQEA</sequence>
<name>A0A4Y3HY29_9VIBR</name>
<keyword evidence="10" id="KW-1185">Reference proteome</keyword>
<dbReference type="Pfam" id="PF02028">
    <property type="entry name" value="BCCT"/>
    <property type="match status" value="1"/>
</dbReference>
<feature type="transmembrane region" description="Helical" evidence="8">
    <location>
        <begin position="491"/>
        <end position="515"/>
    </location>
</feature>
<evidence type="ECO:0000313" key="10">
    <source>
        <dbReference type="Proteomes" id="UP000318717"/>
    </source>
</evidence>
<dbReference type="AlphaFoldDB" id="A0A4Y3HY29"/>
<evidence type="ECO:0000313" key="9">
    <source>
        <dbReference type="EMBL" id="GEA51620.1"/>
    </source>
</evidence>
<dbReference type="InterPro" id="IPR018093">
    <property type="entry name" value="BCCT_CS"/>
</dbReference>
<feature type="transmembrane region" description="Helical" evidence="8">
    <location>
        <begin position="164"/>
        <end position="187"/>
    </location>
</feature>
<organism evidence="9 10">
    <name type="scientific">Vibrio inusitatus NBRC 102082</name>
    <dbReference type="NCBI Taxonomy" id="1219070"/>
    <lineage>
        <taxon>Bacteria</taxon>
        <taxon>Pseudomonadati</taxon>
        <taxon>Pseudomonadota</taxon>
        <taxon>Gammaproteobacteria</taxon>
        <taxon>Vibrionales</taxon>
        <taxon>Vibrionaceae</taxon>
        <taxon>Vibrio</taxon>
    </lineage>
</organism>
<dbReference type="NCBIfam" id="TIGR00842">
    <property type="entry name" value="bcct"/>
    <property type="match status" value="1"/>
</dbReference>
<evidence type="ECO:0000256" key="8">
    <source>
        <dbReference type="SAM" id="Phobius"/>
    </source>
</evidence>
<keyword evidence="6 8" id="KW-1133">Transmembrane helix</keyword>
<evidence type="ECO:0000256" key="7">
    <source>
        <dbReference type="ARBA" id="ARBA00023136"/>
    </source>
</evidence>
<feature type="transmembrane region" description="Helical" evidence="8">
    <location>
        <begin position="208"/>
        <end position="232"/>
    </location>
</feature>
<evidence type="ECO:0000256" key="3">
    <source>
        <dbReference type="ARBA" id="ARBA00022448"/>
    </source>
</evidence>
<evidence type="ECO:0000256" key="5">
    <source>
        <dbReference type="ARBA" id="ARBA00022692"/>
    </source>
</evidence>
<feature type="transmembrane region" description="Helical" evidence="8">
    <location>
        <begin position="283"/>
        <end position="301"/>
    </location>
</feature>
<keyword evidence="5 8" id="KW-0812">Transmembrane</keyword>
<keyword evidence="4" id="KW-1003">Cell membrane</keyword>
<comment type="subcellular location">
    <subcellularLocation>
        <location evidence="1">Cell membrane</location>
        <topology evidence="1">Multi-pass membrane protein</topology>
    </subcellularLocation>
</comment>